<comment type="caution">
    <text evidence="2">The sequence shown here is derived from an EMBL/GenBank/DDBJ whole genome shotgun (WGS) entry which is preliminary data.</text>
</comment>
<keyword evidence="3" id="KW-1185">Reference proteome</keyword>
<gene>
    <name evidence="2" type="ORF">SLNSH_04615</name>
</gene>
<organism evidence="2 3">
    <name type="scientific">Alsobacter soli</name>
    <dbReference type="NCBI Taxonomy" id="2109933"/>
    <lineage>
        <taxon>Bacteria</taxon>
        <taxon>Pseudomonadati</taxon>
        <taxon>Pseudomonadota</taxon>
        <taxon>Alphaproteobacteria</taxon>
        <taxon>Hyphomicrobiales</taxon>
        <taxon>Alsobacteraceae</taxon>
        <taxon>Alsobacter</taxon>
    </lineage>
</organism>
<accession>A0A2T1HWU6</accession>
<reference evidence="3" key="1">
    <citation type="submission" date="2018-03" db="EMBL/GenBank/DDBJ databases">
        <authorList>
            <person name="Sun L."/>
            <person name="Liu H."/>
            <person name="Chen W."/>
            <person name="Huang K."/>
            <person name="Liu W."/>
            <person name="Gao X."/>
        </authorList>
    </citation>
    <scope>NUCLEOTIDE SEQUENCE [LARGE SCALE GENOMIC DNA]</scope>
    <source>
        <strain evidence="3">SH9</strain>
    </source>
</reference>
<dbReference type="AlphaFoldDB" id="A0A2T1HWU6"/>
<dbReference type="EMBL" id="PVZS01000004">
    <property type="protein sequence ID" value="PSC06094.1"/>
    <property type="molecule type" value="Genomic_DNA"/>
</dbReference>
<feature type="region of interest" description="Disordered" evidence="1">
    <location>
        <begin position="38"/>
        <end position="72"/>
    </location>
</feature>
<evidence type="ECO:0000313" key="3">
    <source>
        <dbReference type="Proteomes" id="UP000239772"/>
    </source>
</evidence>
<evidence type="ECO:0000313" key="2">
    <source>
        <dbReference type="EMBL" id="PSC06094.1"/>
    </source>
</evidence>
<evidence type="ECO:0000256" key="1">
    <source>
        <dbReference type="SAM" id="MobiDB-lite"/>
    </source>
</evidence>
<dbReference type="Proteomes" id="UP000239772">
    <property type="component" value="Unassembled WGS sequence"/>
</dbReference>
<protein>
    <submittedName>
        <fullName evidence="2">Uncharacterized protein</fullName>
    </submittedName>
</protein>
<sequence length="114" mass="11026">MGGGASTLRVPGAGVWSARDLAAVGCGLAAFRAFGRADTSRPPDAGASAPLGAGVDAQVTQSSHGSLQGGVGAGRRAARASAAAGAAAAIARQADRMRRSLLAIMAGWASSEPP</sequence>
<proteinExistence type="predicted"/>
<name>A0A2T1HWU6_9HYPH</name>